<evidence type="ECO:0000313" key="2">
    <source>
        <dbReference type="Proteomes" id="UP000614714"/>
    </source>
</evidence>
<evidence type="ECO:0008006" key="3">
    <source>
        <dbReference type="Google" id="ProtNLM"/>
    </source>
</evidence>
<reference evidence="1 2" key="1">
    <citation type="submission" date="2020-12" db="EMBL/GenBank/DDBJ databases">
        <title>Geomonas sp. Red421, isolated from paddy soil.</title>
        <authorList>
            <person name="Xu Z."/>
            <person name="Zhang Z."/>
            <person name="Masuda Y."/>
            <person name="Itoh H."/>
            <person name="Senoo K."/>
        </authorList>
    </citation>
    <scope>NUCLEOTIDE SEQUENCE [LARGE SCALE GENOMIC DNA]</scope>
    <source>
        <strain evidence="1 2">Red421</strain>
    </source>
</reference>
<accession>A0ABS0YGS7</accession>
<proteinExistence type="predicted"/>
<protein>
    <recommendedName>
        <fullName evidence="3">Dihydrodipicolinate synthase/N-acetylneuraminate lyase</fullName>
    </recommendedName>
</protein>
<dbReference type="RefSeq" id="WP_199389601.1">
    <property type="nucleotide sequence ID" value="NZ_JAEMHL010000006.1"/>
</dbReference>
<comment type="caution">
    <text evidence="1">The sequence shown here is derived from an EMBL/GenBank/DDBJ whole genome shotgun (WGS) entry which is preliminary data.</text>
</comment>
<sequence length="267" mass="29944">MKIDQGKIRELVGRPAPYSPDQLRREANVFYVGGDLPERQTIETLYDSHYQSNAALFHLTFGDEERFAQAENLARLIKKNFNAYLVGRVDFCASQKAVERAYAAGVDILDIPLHAYDHARSRESGWHFEERLHSLDYARAVFPRWSVVSSLDAGCEPPGATVAGIDALLERDIVPLVQVTSAAAALPTEQLTRVFQHLQRGWQQKRALIKPLLPLIFLLTPLVPAAPKGILRGFIDSIEDRRLLAGSDLRRLLRVKEVAESYESSGL</sequence>
<evidence type="ECO:0000313" key="1">
    <source>
        <dbReference type="EMBL" id="MBJ6751112.1"/>
    </source>
</evidence>
<dbReference type="Proteomes" id="UP000614714">
    <property type="component" value="Unassembled WGS sequence"/>
</dbReference>
<gene>
    <name evidence="1" type="ORF">JFN91_12885</name>
</gene>
<organism evidence="1 2">
    <name type="scientific">Geomonas anaerohicana</name>
    <dbReference type="NCBI Taxonomy" id="2798583"/>
    <lineage>
        <taxon>Bacteria</taxon>
        <taxon>Pseudomonadati</taxon>
        <taxon>Thermodesulfobacteriota</taxon>
        <taxon>Desulfuromonadia</taxon>
        <taxon>Geobacterales</taxon>
        <taxon>Geobacteraceae</taxon>
        <taxon>Geomonas</taxon>
    </lineage>
</organism>
<dbReference type="EMBL" id="JAEMHL010000006">
    <property type="protein sequence ID" value="MBJ6751112.1"/>
    <property type="molecule type" value="Genomic_DNA"/>
</dbReference>
<keyword evidence="2" id="KW-1185">Reference proteome</keyword>
<name>A0ABS0YGS7_9BACT</name>